<feature type="region of interest" description="Disordered" evidence="2">
    <location>
        <begin position="487"/>
        <end position="539"/>
    </location>
</feature>
<dbReference type="InterPro" id="IPR001841">
    <property type="entry name" value="Znf_RING"/>
</dbReference>
<feature type="region of interest" description="Disordered" evidence="2">
    <location>
        <begin position="325"/>
        <end position="375"/>
    </location>
</feature>
<name>A0ABQ7H9Y3_DUNSA</name>
<dbReference type="CDD" id="cd16520">
    <property type="entry name" value="RING-HC_MIBs-like"/>
    <property type="match status" value="1"/>
</dbReference>
<dbReference type="EMBL" id="MU069439">
    <property type="protein sequence ID" value="KAF5843666.1"/>
    <property type="molecule type" value="Genomic_DNA"/>
</dbReference>
<dbReference type="SUPFAM" id="SSF57850">
    <property type="entry name" value="RING/U-box"/>
    <property type="match status" value="1"/>
</dbReference>
<dbReference type="InterPro" id="IPR013083">
    <property type="entry name" value="Znf_RING/FYVE/PHD"/>
</dbReference>
<feature type="region of interest" description="Disordered" evidence="2">
    <location>
        <begin position="70"/>
        <end position="123"/>
    </location>
</feature>
<feature type="domain" description="RING-type" evidence="3">
    <location>
        <begin position="802"/>
        <end position="835"/>
    </location>
</feature>
<feature type="compositionally biased region" description="Low complexity" evidence="2">
    <location>
        <begin position="400"/>
        <end position="412"/>
    </location>
</feature>
<reference evidence="4" key="1">
    <citation type="submission" date="2017-08" db="EMBL/GenBank/DDBJ databases">
        <authorList>
            <person name="Polle J.E."/>
            <person name="Barry K."/>
            <person name="Cushman J."/>
            <person name="Schmutz J."/>
            <person name="Tran D."/>
            <person name="Hathwaick L.T."/>
            <person name="Yim W.C."/>
            <person name="Jenkins J."/>
            <person name="Mckie-Krisberg Z.M."/>
            <person name="Prochnik S."/>
            <person name="Lindquist E."/>
            <person name="Dockter R.B."/>
            <person name="Adam C."/>
            <person name="Molina H."/>
            <person name="Bunkerborg J."/>
            <person name="Jin E."/>
            <person name="Buchheim M."/>
            <person name="Magnuson J."/>
        </authorList>
    </citation>
    <scope>NUCLEOTIDE SEQUENCE</scope>
    <source>
        <strain evidence="4">CCAP 19/18</strain>
    </source>
</reference>
<evidence type="ECO:0000256" key="2">
    <source>
        <dbReference type="SAM" id="MobiDB-lite"/>
    </source>
</evidence>
<feature type="compositionally biased region" description="Low complexity" evidence="2">
    <location>
        <begin position="503"/>
        <end position="539"/>
    </location>
</feature>
<feature type="region of interest" description="Disordered" evidence="2">
    <location>
        <begin position="395"/>
        <end position="474"/>
    </location>
</feature>
<feature type="compositionally biased region" description="Polar residues" evidence="2">
    <location>
        <begin position="70"/>
        <end position="84"/>
    </location>
</feature>
<dbReference type="Proteomes" id="UP000815325">
    <property type="component" value="Unassembled WGS sequence"/>
</dbReference>
<keyword evidence="5" id="KW-1185">Reference proteome</keyword>
<evidence type="ECO:0000313" key="5">
    <source>
        <dbReference type="Proteomes" id="UP000815325"/>
    </source>
</evidence>
<evidence type="ECO:0000256" key="1">
    <source>
        <dbReference type="PROSITE-ProRule" id="PRU00175"/>
    </source>
</evidence>
<keyword evidence="1" id="KW-0863">Zinc-finger</keyword>
<evidence type="ECO:0000259" key="3">
    <source>
        <dbReference type="PROSITE" id="PS50089"/>
    </source>
</evidence>
<proteinExistence type="predicted"/>
<organism evidence="4 5">
    <name type="scientific">Dunaliella salina</name>
    <name type="common">Green alga</name>
    <name type="synonym">Protococcus salinus</name>
    <dbReference type="NCBI Taxonomy" id="3046"/>
    <lineage>
        <taxon>Eukaryota</taxon>
        <taxon>Viridiplantae</taxon>
        <taxon>Chlorophyta</taxon>
        <taxon>core chlorophytes</taxon>
        <taxon>Chlorophyceae</taxon>
        <taxon>CS clade</taxon>
        <taxon>Chlamydomonadales</taxon>
        <taxon>Dunaliellaceae</taxon>
        <taxon>Dunaliella</taxon>
    </lineage>
</organism>
<comment type="caution">
    <text evidence="4">The sequence shown here is derived from an EMBL/GenBank/DDBJ whole genome shotgun (WGS) entry which is preliminary data.</text>
</comment>
<keyword evidence="1" id="KW-0862">Zinc</keyword>
<feature type="compositionally biased region" description="Pro residues" evidence="2">
    <location>
        <begin position="416"/>
        <end position="431"/>
    </location>
</feature>
<evidence type="ECO:0000313" key="4">
    <source>
        <dbReference type="EMBL" id="KAF5843666.1"/>
    </source>
</evidence>
<keyword evidence="1" id="KW-0479">Metal-binding</keyword>
<gene>
    <name evidence="4" type="ORF">DUNSADRAFT_10841</name>
</gene>
<feature type="region of interest" description="Disordered" evidence="2">
    <location>
        <begin position="682"/>
        <end position="701"/>
    </location>
</feature>
<feature type="compositionally biased region" description="Low complexity" evidence="2">
    <location>
        <begin position="437"/>
        <end position="451"/>
    </location>
</feature>
<protein>
    <recommendedName>
        <fullName evidence="3">RING-type domain-containing protein</fullName>
    </recommendedName>
</protein>
<dbReference type="Gene3D" id="3.30.40.10">
    <property type="entry name" value="Zinc/RING finger domain, C3HC4 (zinc finger)"/>
    <property type="match status" value="1"/>
</dbReference>
<feature type="region of interest" description="Disordered" evidence="2">
    <location>
        <begin position="137"/>
        <end position="159"/>
    </location>
</feature>
<accession>A0ABQ7H9Y3</accession>
<dbReference type="PROSITE" id="PS50089">
    <property type="entry name" value="ZF_RING_2"/>
    <property type="match status" value="1"/>
</dbReference>
<sequence>MLAAREDPASVLIQHLIGLPYVQRRKATSISIHELLEDVARLQGCPRCGFVPCILAALLPQLQPNAHVEQSQAALVPSHSSSHADTWPLNPHHHHNSVNRGAMNNTDHHRHSDSSSMFSRDVGLGDGSHCGHQALDVRQSHSHARSSSAWAQQELQSSTRPTLAAPPYSVVQLRPLLNTRKGVLSLMQFVWGHDQAKGAGKASGLSSEQQQQQIYPPHGQGPHHLRQNCCQGQAPATSPACYQQSCAGNGHSNTICLSESILLDDKLLARFMSEGLAHLQENEEAGGHSCVGHKGCPGPNELHTTEARLLEQKQGVLRQLEALESLAPLGTPHEGSNGRNRRGNRRAREARGFSGPITSEDGFQDDASEEASAAAAAAERAAARVTHQVLAPSLSDPILSQSPTSQASPQASRPCVEPPITDPSQPLPAPPHLSRTPSLIPHHNHIHPSSPGWSNHAAVQRTISHRSTRSQPAEPFCRRGLSLLAQRAAGREPASSSQADGNMAQSSGSMAQSSGSMAQSSGSMAQSSGSAAQAGGSMAQVNMAQGGGLQPRVEQLQESLGGVEQRLKRLYRAQEHGLEAGGRRLLSLVLARCWLSLIRDALAAQAPTLQHMLIKVSPALGRASRPGGAHVDTLGSRESNALSESGTHVSHGCSARTDQNRGMYADSDVVLAGELGAGTLGADRSNGAGRSGLEVSESGRLSSREHAAAGVLAHLLMQVGSSKEAWRPGSPGCPQHACRLDTQQGETTQHLRLTLSQWQGDTETLKGMLPEELAELAGQMEAALSRVRAQQVQASAEQGLLCPCCWERRKDLVFACGHQCCCPCGERLTVCPICRAAIDRGRSIRMFI</sequence>